<evidence type="ECO:0000256" key="1">
    <source>
        <dbReference type="SAM" id="MobiDB-lite"/>
    </source>
</evidence>
<comment type="caution">
    <text evidence="2">The sequence shown here is derived from an EMBL/GenBank/DDBJ whole genome shotgun (WGS) entry which is preliminary data.</text>
</comment>
<proteinExistence type="predicted"/>
<reference evidence="2 3" key="1">
    <citation type="submission" date="2014-03" db="EMBL/GenBank/DDBJ databases">
        <title>Genomics of Bifidobacteria.</title>
        <authorList>
            <person name="Ventura M."/>
            <person name="Milani C."/>
            <person name="Lugli G.A."/>
        </authorList>
    </citation>
    <scope>NUCLEOTIDE SEQUENCE [LARGE SCALE GENOMIC DNA]</scope>
    <source>
        <strain evidence="2 3">DSM 23973</strain>
    </source>
</reference>
<sequence length="159" mass="17299">MAFALQGFKEVEFVKPVGRIVMTFTGNTIRFNKATAQALGYPAYVRLLVNENTKQIAVAVTTSKALNAVKFSKPEGKQILSVSIREKNAIEAIGKFFTLTDAPEGEVAYASVDGEYFPHEKAVIFNAENATVGTMKRRGRKKASESAEGAESENTETAE</sequence>
<dbReference type="EMBL" id="JGYS01000007">
    <property type="protein sequence ID" value="KFI54661.1"/>
    <property type="molecule type" value="Genomic_DNA"/>
</dbReference>
<evidence type="ECO:0000313" key="3">
    <source>
        <dbReference type="Proteomes" id="UP000029072"/>
    </source>
</evidence>
<protein>
    <submittedName>
        <fullName evidence="2">Uncharacterized protein</fullName>
    </submittedName>
</protein>
<accession>A0A087A7B1</accession>
<gene>
    <name evidence="2" type="ORF">BCAL_0920</name>
</gene>
<dbReference type="eggNOG" id="ENOG502ZCI0">
    <property type="taxonomic scope" value="Bacteria"/>
</dbReference>
<organism evidence="2 3">
    <name type="scientific">Bifidobacterium callitrichos DSM 23973</name>
    <dbReference type="NCBI Taxonomy" id="1437609"/>
    <lineage>
        <taxon>Bacteria</taxon>
        <taxon>Bacillati</taxon>
        <taxon>Actinomycetota</taxon>
        <taxon>Actinomycetes</taxon>
        <taxon>Bifidobacteriales</taxon>
        <taxon>Bifidobacteriaceae</taxon>
        <taxon>Bifidobacterium</taxon>
    </lineage>
</organism>
<dbReference type="OrthoDB" id="3239557at2"/>
<dbReference type="RefSeq" id="WP_052119315.1">
    <property type="nucleotide sequence ID" value="NZ_JDUV01000028.1"/>
</dbReference>
<dbReference type="STRING" id="1437609.BCAL_0920"/>
<dbReference type="Proteomes" id="UP000029072">
    <property type="component" value="Unassembled WGS sequence"/>
</dbReference>
<evidence type="ECO:0000313" key="2">
    <source>
        <dbReference type="EMBL" id="KFI54661.1"/>
    </source>
</evidence>
<name>A0A087A7B1_9BIFI</name>
<feature type="region of interest" description="Disordered" evidence="1">
    <location>
        <begin position="135"/>
        <end position="159"/>
    </location>
</feature>
<dbReference type="AlphaFoldDB" id="A0A087A7B1"/>
<feature type="compositionally biased region" description="Acidic residues" evidence="1">
    <location>
        <begin position="148"/>
        <end position="159"/>
    </location>
</feature>